<keyword evidence="1" id="KW-0472">Membrane</keyword>
<sequence>MFEFATMGERWPVGSAPSVWPAYFDGICCWQKAGGGGAIRSQLAFLTLLSGLILDFLLRLVFLTLLKGLGFGLAYLCGLLAKDLGFCLDLPSWFVGLGFEIGFGLAYLYGLSAKLKGEDFGYGLAYLYGLLAKDLDLDFELAYLCGLLAKGELVLGLAYLCGLLAKEGIWL</sequence>
<comment type="caution">
    <text evidence="2">The sequence shown here is derived from an EMBL/GenBank/DDBJ whole genome shotgun (WGS) entry which is preliminary data.</text>
</comment>
<reference evidence="2" key="1">
    <citation type="submission" date="2017-07" db="EMBL/GenBank/DDBJ databases">
        <title>Taro Niue Genome Assembly and Annotation.</title>
        <authorList>
            <person name="Atibalentja N."/>
            <person name="Keating K."/>
            <person name="Fields C.J."/>
        </authorList>
    </citation>
    <scope>NUCLEOTIDE SEQUENCE</scope>
    <source>
        <strain evidence="2">Niue_2</strain>
        <tissue evidence="2">Leaf</tissue>
    </source>
</reference>
<feature type="transmembrane region" description="Helical" evidence="1">
    <location>
        <begin position="56"/>
        <end position="81"/>
    </location>
</feature>
<keyword evidence="3" id="KW-1185">Reference proteome</keyword>
<dbReference type="AlphaFoldDB" id="A0A843VQY5"/>
<evidence type="ECO:0000313" key="3">
    <source>
        <dbReference type="Proteomes" id="UP000652761"/>
    </source>
</evidence>
<evidence type="ECO:0000256" key="1">
    <source>
        <dbReference type="SAM" id="Phobius"/>
    </source>
</evidence>
<keyword evidence="1" id="KW-1133">Transmembrane helix</keyword>
<feature type="transmembrane region" description="Helical" evidence="1">
    <location>
        <begin position="93"/>
        <end position="110"/>
    </location>
</feature>
<evidence type="ECO:0000313" key="2">
    <source>
        <dbReference type="EMBL" id="MQL95970.1"/>
    </source>
</evidence>
<organism evidence="2 3">
    <name type="scientific">Colocasia esculenta</name>
    <name type="common">Wild taro</name>
    <name type="synonym">Arum esculentum</name>
    <dbReference type="NCBI Taxonomy" id="4460"/>
    <lineage>
        <taxon>Eukaryota</taxon>
        <taxon>Viridiplantae</taxon>
        <taxon>Streptophyta</taxon>
        <taxon>Embryophyta</taxon>
        <taxon>Tracheophyta</taxon>
        <taxon>Spermatophyta</taxon>
        <taxon>Magnoliopsida</taxon>
        <taxon>Liliopsida</taxon>
        <taxon>Araceae</taxon>
        <taxon>Aroideae</taxon>
        <taxon>Colocasieae</taxon>
        <taxon>Colocasia</taxon>
    </lineage>
</organism>
<accession>A0A843VQY5</accession>
<gene>
    <name evidence="2" type="ORF">Taro_028645</name>
</gene>
<feature type="transmembrane region" description="Helical" evidence="1">
    <location>
        <begin position="141"/>
        <end position="165"/>
    </location>
</feature>
<dbReference type="Proteomes" id="UP000652761">
    <property type="component" value="Unassembled WGS sequence"/>
</dbReference>
<proteinExistence type="predicted"/>
<dbReference type="EMBL" id="NMUH01001861">
    <property type="protein sequence ID" value="MQL95970.1"/>
    <property type="molecule type" value="Genomic_DNA"/>
</dbReference>
<keyword evidence="1" id="KW-0812">Transmembrane</keyword>
<protein>
    <submittedName>
        <fullName evidence="2">Uncharacterized protein</fullName>
    </submittedName>
</protein>
<name>A0A843VQY5_COLES</name>